<reference evidence="2" key="1">
    <citation type="submission" date="2014-11" db="EMBL/GenBank/DDBJ databases">
        <authorList>
            <person name="Otto D Thomas"/>
            <person name="Naeem Raeece"/>
        </authorList>
    </citation>
    <scope>NUCLEOTIDE SEQUENCE</scope>
</reference>
<gene>
    <name evidence="2" type="ORF">Cvel_20934</name>
</gene>
<organism evidence="2">
    <name type="scientific">Chromera velia CCMP2878</name>
    <dbReference type="NCBI Taxonomy" id="1169474"/>
    <lineage>
        <taxon>Eukaryota</taxon>
        <taxon>Sar</taxon>
        <taxon>Alveolata</taxon>
        <taxon>Colpodellida</taxon>
        <taxon>Chromeraceae</taxon>
        <taxon>Chromera</taxon>
    </lineage>
</organism>
<feature type="compositionally biased region" description="Pro residues" evidence="1">
    <location>
        <begin position="129"/>
        <end position="142"/>
    </location>
</feature>
<dbReference type="AlphaFoldDB" id="A0A0G4G9W6"/>
<feature type="compositionally biased region" description="Basic and acidic residues" evidence="1">
    <location>
        <begin position="116"/>
        <end position="126"/>
    </location>
</feature>
<feature type="region of interest" description="Disordered" evidence="1">
    <location>
        <begin position="1"/>
        <end position="145"/>
    </location>
</feature>
<dbReference type="EMBL" id="CDMZ01001018">
    <property type="protein sequence ID" value="CEM25813.1"/>
    <property type="molecule type" value="Genomic_DNA"/>
</dbReference>
<accession>A0A0G4G9W6</accession>
<proteinExistence type="predicted"/>
<dbReference type="VEuPathDB" id="CryptoDB:Cvel_20934"/>
<evidence type="ECO:0000256" key="1">
    <source>
        <dbReference type="SAM" id="MobiDB-lite"/>
    </source>
</evidence>
<protein>
    <submittedName>
        <fullName evidence="2">Uncharacterized protein</fullName>
    </submittedName>
</protein>
<feature type="compositionally biased region" description="Basic and acidic residues" evidence="1">
    <location>
        <begin position="35"/>
        <end position="44"/>
    </location>
</feature>
<feature type="compositionally biased region" description="Basic and acidic residues" evidence="1">
    <location>
        <begin position="1"/>
        <end position="13"/>
    </location>
</feature>
<name>A0A0G4G9W6_9ALVE</name>
<evidence type="ECO:0000313" key="2">
    <source>
        <dbReference type="EMBL" id="CEM25813.1"/>
    </source>
</evidence>
<sequence length="340" mass="38100">MEEQSSREDKDNSRATSRAGIADVPRRFLSVAQTEMEKPAETQRRLPLSTGLLGQSSGPRVGAHEYGNAASKPPPSHGKHPRRLSNMRPSPLVMTGTKNTSRGHTRHNFLTGGTRESSRAQTEHGGVRPLPPPENLNSPPPQSHAVPKEGMLKGKTRRMPLLSQDCAIGASPFALPALEEKKRRKKGEEAKERCGQFTPSRDLLARLRGMRRLVHRQLPRSRRQLKALRERDPLVDHWWQAVPEPGDLKELRRIRKRARAMAARREAYSHSAQLHRPSCAAPRHFFHLRAVPSPVRPLFEPPLLRMPLVRPPPLSGFPEPLHAPPLSLAPSHSLSLCLRQ</sequence>